<feature type="domain" description="Chemokine interleukin-8-like" evidence="3">
    <location>
        <begin position="29"/>
        <end position="85"/>
    </location>
</feature>
<feature type="non-terminal residue" evidence="4">
    <location>
        <position position="1"/>
    </location>
</feature>
<dbReference type="Proteomes" id="UP000640762">
    <property type="component" value="Unassembled WGS sequence"/>
</dbReference>
<feature type="non-terminal residue" evidence="4">
    <location>
        <position position="94"/>
    </location>
</feature>
<dbReference type="InterPro" id="IPR036048">
    <property type="entry name" value="Interleukin_8-like_sf"/>
</dbReference>
<protein>
    <submittedName>
        <fullName evidence="4">XCL1 protein</fullName>
    </submittedName>
</protein>
<dbReference type="InterPro" id="IPR008105">
    <property type="entry name" value="Chemokine_XCL1/XCL2"/>
</dbReference>
<gene>
    <name evidence="4" type="primary">Xcl1</name>
    <name evidence="4" type="ORF">GRUAME_R05959</name>
</gene>
<accession>A0A850T693</accession>
<keyword evidence="2" id="KW-0202">Cytokine</keyword>
<sequence>MAKYEYSIDCLCHLPVFPLLGSIVSQSMHKSSCVELSTQRLNIRNLVNYEKQEFPTKAIMFIDTRGIKTCVSPNQKWVQLAIKKIDQKRTTKGK</sequence>
<evidence type="ECO:0000256" key="2">
    <source>
        <dbReference type="ARBA" id="ARBA00022514"/>
    </source>
</evidence>
<keyword evidence="5" id="KW-1185">Reference proteome</keyword>
<evidence type="ECO:0000313" key="5">
    <source>
        <dbReference type="Proteomes" id="UP000640762"/>
    </source>
</evidence>
<dbReference type="GO" id="GO:0008009">
    <property type="term" value="F:chemokine activity"/>
    <property type="evidence" value="ECO:0007669"/>
    <property type="project" value="InterPro"/>
</dbReference>
<dbReference type="PRINTS" id="PR01731">
    <property type="entry name" value="LYMPHOTACTIN"/>
</dbReference>
<dbReference type="SUPFAM" id="SSF54117">
    <property type="entry name" value="Interleukin 8-like chemokines"/>
    <property type="match status" value="1"/>
</dbReference>
<dbReference type="GO" id="GO:0006955">
    <property type="term" value="P:immune response"/>
    <property type="evidence" value="ECO:0007669"/>
    <property type="project" value="InterPro"/>
</dbReference>
<dbReference type="AlphaFoldDB" id="A0A850T693"/>
<proteinExistence type="inferred from homology"/>
<dbReference type="InterPro" id="IPR001811">
    <property type="entry name" value="Chemokine_IL8-like_dom"/>
</dbReference>
<organism evidence="4 5">
    <name type="scientific">Grus americana</name>
    <name type="common">Whooping crane</name>
    <dbReference type="NCBI Taxonomy" id="9117"/>
    <lineage>
        <taxon>Eukaryota</taxon>
        <taxon>Metazoa</taxon>
        <taxon>Chordata</taxon>
        <taxon>Craniata</taxon>
        <taxon>Vertebrata</taxon>
        <taxon>Euteleostomi</taxon>
        <taxon>Archelosauria</taxon>
        <taxon>Archosauria</taxon>
        <taxon>Dinosauria</taxon>
        <taxon>Saurischia</taxon>
        <taxon>Theropoda</taxon>
        <taxon>Coelurosauria</taxon>
        <taxon>Aves</taxon>
        <taxon>Neognathae</taxon>
        <taxon>Neoaves</taxon>
        <taxon>Gruiformes</taxon>
        <taxon>Gruidae</taxon>
        <taxon>Grus</taxon>
    </lineage>
</organism>
<evidence type="ECO:0000259" key="3">
    <source>
        <dbReference type="SMART" id="SM00199"/>
    </source>
</evidence>
<reference evidence="4" key="1">
    <citation type="submission" date="2019-10" db="EMBL/GenBank/DDBJ databases">
        <title>Bird 10,000 Genomes (B10K) Project - Family phase.</title>
        <authorList>
            <person name="Zhang G."/>
        </authorList>
    </citation>
    <scope>NUCLEOTIDE SEQUENCE</scope>
    <source>
        <strain evidence="4">B10K-DU-012-65</strain>
        <tissue evidence="4">Muscle</tissue>
    </source>
</reference>
<dbReference type="Pfam" id="PF00048">
    <property type="entry name" value="IL8"/>
    <property type="match status" value="1"/>
</dbReference>
<dbReference type="EMBL" id="WEIX01002005">
    <property type="protein sequence ID" value="NWH16901.1"/>
    <property type="molecule type" value="Genomic_DNA"/>
</dbReference>
<evidence type="ECO:0000256" key="1">
    <source>
        <dbReference type="ARBA" id="ARBA00006894"/>
    </source>
</evidence>
<comment type="similarity">
    <text evidence="1">Belongs to the intercrine gamma family.</text>
</comment>
<evidence type="ECO:0000313" key="4">
    <source>
        <dbReference type="EMBL" id="NWH16901.1"/>
    </source>
</evidence>
<dbReference type="Gene3D" id="2.40.50.40">
    <property type="match status" value="1"/>
</dbReference>
<dbReference type="GO" id="GO:0005615">
    <property type="term" value="C:extracellular space"/>
    <property type="evidence" value="ECO:0007669"/>
    <property type="project" value="UniProtKB-KW"/>
</dbReference>
<dbReference type="SMART" id="SM00199">
    <property type="entry name" value="SCY"/>
    <property type="match status" value="1"/>
</dbReference>
<name>A0A850T693_GRUAM</name>
<comment type="caution">
    <text evidence="4">The sequence shown here is derived from an EMBL/GenBank/DDBJ whole genome shotgun (WGS) entry which is preliminary data.</text>
</comment>